<organism evidence="9 10">
    <name type="scientific">Clostridium grantii DSM 8605</name>
    <dbReference type="NCBI Taxonomy" id="1121316"/>
    <lineage>
        <taxon>Bacteria</taxon>
        <taxon>Bacillati</taxon>
        <taxon>Bacillota</taxon>
        <taxon>Clostridia</taxon>
        <taxon>Eubacteriales</taxon>
        <taxon>Clostridiaceae</taxon>
        <taxon>Clostridium</taxon>
    </lineage>
</organism>
<dbReference type="PIRSF" id="PIRSF000151">
    <property type="entry name" value="GPR"/>
    <property type="match status" value="1"/>
</dbReference>
<accession>A0A1M5XGN6</accession>
<dbReference type="UniPathway" id="UPA00098">
    <property type="reaction ID" value="UER00360"/>
</dbReference>
<dbReference type="OrthoDB" id="9809970at2"/>
<dbReference type="GO" id="GO:0055129">
    <property type="term" value="P:L-proline biosynthetic process"/>
    <property type="evidence" value="ECO:0007669"/>
    <property type="project" value="UniProtKB-UniRule"/>
</dbReference>
<comment type="catalytic activity">
    <reaction evidence="6 7">
        <text>L-glutamate 5-semialdehyde + phosphate + NADP(+) = L-glutamyl 5-phosphate + NADPH + H(+)</text>
        <dbReference type="Rhea" id="RHEA:19541"/>
        <dbReference type="ChEBI" id="CHEBI:15378"/>
        <dbReference type="ChEBI" id="CHEBI:43474"/>
        <dbReference type="ChEBI" id="CHEBI:57783"/>
        <dbReference type="ChEBI" id="CHEBI:58066"/>
        <dbReference type="ChEBI" id="CHEBI:58274"/>
        <dbReference type="ChEBI" id="CHEBI:58349"/>
        <dbReference type="EC" id="1.2.1.41"/>
    </reaction>
</comment>
<dbReference type="Gene3D" id="3.40.605.10">
    <property type="entry name" value="Aldehyde Dehydrogenase, Chain A, domain 1"/>
    <property type="match status" value="1"/>
</dbReference>
<name>A0A1M5XGN6_9CLOT</name>
<dbReference type="HAMAP" id="MF_00412">
    <property type="entry name" value="ProA"/>
    <property type="match status" value="1"/>
</dbReference>
<evidence type="ECO:0000256" key="6">
    <source>
        <dbReference type="ARBA" id="ARBA00049024"/>
    </source>
</evidence>
<evidence type="ECO:0000256" key="4">
    <source>
        <dbReference type="ARBA" id="ARBA00022857"/>
    </source>
</evidence>
<dbReference type="FunFam" id="3.40.309.10:FF:000006">
    <property type="entry name" value="Gamma-glutamyl phosphate reductase"/>
    <property type="match status" value="1"/>
</dbReference>
<evidence type="ECO:0000313" key="9">
    <source>
        <dbReference type="EMBL" id="SHH98812.1"/>
    </source>
</evidence>
<proteinExistence type="inferred from homology"/>
<dbReference type="InterPro" id="IPR020593">
    <property type="entry name" value="G-glutamylP_reductase_CS"/>
</dbReference>
<dbReference type="InterPro" id="IPR015590">
    <property type="entry name" value="Aldehyde_DH_dom"/>
</dbReference>
<dbReference type="InterPro" id="IPR016162">
    <property type="entry name" value="Ald_DH_N"/>
</dbReference>
<keyword evidence="10" id="KW-1185">Reference proteome</keyword>
<protein>
    <recommendedName>
        <fullName evidence="7">Gamma-glutamyl phosphate reductase</fullName>
        <shortName evidence="7">GPR</shortName>
        <ecNumber evidence="7">1.2.1.41</ecNumber>
    </recommendedName>
    <alternativeName>
        <fullName evidence="7">Glutamate-5-semialdehyde dehydrogenase</fullName>
    </alternativeName>
    <alternativeName>
        <fullName evidence="7">Glutamyl-gamma-semialdehyde dehydrogenase</fullName>
        <shortName evidence="7">GSA dehydrogenase</shortName>
    </alternativeName>
</protein>
<dbReference type="InterPro" id="IPR012134">
    <property type="entry name" value="Glu-5-SA_DH"/>
</dbReference>
<comment type="subcellular location">
    <subcellularLocation>
        <location evidence="7">Cytoplasm</location>
    </subcellularLocation>
</comment>
<dbReference type="EC" id="1.2.1.41" evidence="7"/>
<dbReference type="NCBIfam" id="NF001221">
    <property type="entry name" value="PRK00197.1"/>
    <property type="match status" value="1"/>
</dbReference>
<evidence type="ECO:0000256" key="2">
    <source>
        <dbReference type="ARBA" id="ARBA00022605"/>
    </source>
</evidence>
<feature type="domain" description="Aldehyde dehydrogenase" evidence="8">
    <location>
        <begin position="14"/>
        <end position="280"/>
    </location>
</feature>
<evidence type="ECO:0000256" key="1">
    <source>
        <dbReference type="ARBA" id="ARBA00004985"/>
    </source>
</evidence>
<dbReference type="InterPro" id="IPR016163">
    <property type="entry name" value="Ald_DH_C"/>
</dbReference>
<keyword evidence="7" id="KW-0963">Cytoplasm</keyword>
<dbReference type="InterPro" id="IPR000965">
    <property type="entry name" value="GPR_dom"/>
</dbReference>
<dbReference type="SUPFAM" id="SSF53720">
    <property type="entry name" value="ALDH-like"/>
    <property type="match status" value="1"/>
</dbReference>
<keyword evidence="2 7" id="KW-0028">Amino-acid biosynthesis</keyword>
<dbReference type="GO" id="GO:0004350">
    <property type="term" value="F:glutamate-5-semialdehyde dehydrogenase activity"/>
    <property type="evidence" value="ECO:0007669"/>
    <property type="project" value="UniProtKB-UniRule"/>
</dbReference>
<dbReference type="NCBIfam" id="TIGR00407">
    <property type="entry name" value="proA"/>
    <property type="match status" value="1"/>
</dbReference>
<dbReference type="Pfam" id="PF00171">
    <property type="entry name" value="Aldedh"/>
    <property type="match status" value="1"/>
</dbReference>
<dbReference type="CDD" id="cd07079">
    <property type="entry name" value="ALDH_F18-19_ProA-GPR"/>
    <property type="match status" value="1"/>
</dbReference>
<dbReference type="GO" id="GO:0050661">
    <property type="term" value="F:NADP binding"/>
    <property type="evidence" value="ECO:0007669"/>
    <property type="project" value="InterPro"/>
</dbReference>
<dbReference type="GO" id="GO:0005737">
    <property type="term" value="C:cytoplasm"/>
    <property type="evidence" value="ECO:0007669"/>
    <property type="project" value="UniProtKB-SubCell"/>
</dbReference>
<comment type="function">
    <text evidence="7">Catalyzes the NADPH-dependent reduction of L-glutamate 5-phosphate into L-glutamate 5-semialdehyde and phosphate. The product spontaneously undergoes cyclization to form 1-pyrroline-5-carboxylate.</text>
</comment>
<comment type="similarity">
    <text evidence="7">Belongs to the gamma-glutamyl phosphate reductase family.</text>
</comment>
<evidence type="ECO:0000259" key="8">
    <source>
        <dbReference type="Pfam" id="PF00171"/>
    </source>
</evidence>
<dbReference type="InterPro" id="IPR016161">
    <property type="entry name" value="Ald_DH/histidinol_DH"/>
</dbReference>
<keyword evidence="3 7" id="KW-0641">Proline biosynthesis</keyword>
<dbReference type="Gene3D" id="3.40.309.10">
    <property type="entry name" value="Aldehyde Dehydrogenase, Chain A, domain 2"/>
    <property type="match status" value="1"/>
</dbReference>
<dbReference type="STRING" id="1121316.SAMN02745207_03624"/>
<dbReference type="PANTHER" id="PTHR11063">
    <property type="entry name" value="GLUTAMATE SEMIALDEHYDE DEHYDROGENASE"/>
    <property type="match status" value="1"/>
</dbReference>
<evidence type="ECO:0000313" key="10">
    <source>
        <dbReference type="Proteomes" id="UP000184447"/>
    </source>
</evidence>
<dbReference type="RefSeq" id="WP_073340316.1">
    <property type="nucleotide sequence ID" value="NZ_FQXM01000029.1"/>
</dbReference>
<reference evidence="9 10" key="1">
    <citation type="submission" date="2016-11" db="EMBL/GenBank/DDBJ databases">
        <authorList>
            <person name="Jaros S."/>
            <person name="Januszkiewicz K."/>
            <person name="Wedrychowicz H."/>
        </authorList>
    </citation>
    <scope>NUCLEOTIDE SEQUENCE [LARGE SCALE GENOMIC DNA]</scope>
    <source>
        <strain evidence="9 10">DSM 8605</strain>
    </source>
</reference>
<dbReference type="PANTHER" id="PTHR11063:SF8">
    <property type="entry name" value="DELTA-1-PYRROLINE-5-CARBOXYLATE SYNTHASE"/>
    <property type="match status" value="1"/>
</dbReference>
<keyword evidence="5 7" id="KW-0560">Oxidoreductase</keyword>
<comment type="pathway">
    <text evidence="1 7">Amino-acid biosynthesis; L-proline biosynthesis; L-glutamate 5-semialdehyde from L-glutamate: step 2/2.</text>
</comment>
<evidence type="ECO:0000256" key="5">
    <source>
        <dbReference type="ARBA" id="ARBA00023002"/>
    </source>
</evidence>
<dbReference type="EMBL" id="FQXM01000029">
    <property type="protein sequence ID" value="SHH98812.1"/>
    <property type="molecule type" value="Genomic_DNA"/>
</dbReference>
<keyword evidence="4 7" id="KW-0521">NADP</keyword>
<dbReference type="Proteomes" id="UP000184447">
    <property type="component" value="Unassembled WGS sequence"/>
</dbReference>
<sequence length="417" mass="45355">MNIESHVIEKGMLAKSASRIMSTIPTNIKNNALLSMADALISRKQEIYDANSLDMKEGKSNGLSASLLDRLLLTEDRIKSMSQGLKEVALLDDPIGEVVRMFTRPNGLQIGQVRVPLGVIGIIYEARPNVTVDAAAICIKAGSSVILKGGKEAFNSNMKIGEIISAAAEKAGLPKGCINLIETTEREAVNKIMTLNQYIDVLIPRGGAGLINAVVNNSTVPVIETGVGNCHVFVDESADFKNAIDIIINGKTQRPAVCNALETVLVHTAIAKDFLPLLYKSLCNNSVELRGCEKTLKILPQTIKAEESDWENEFLDLILAVKIVDSLDEAMEHIYKYGTKHSEAILTKDYNNSQRFLKEVDAAAVYINASTRFTDGSEFGFGAEIGISTQKLHARGPMGIKELTSSKYIIYGNGQIR</sequence>
<gene>
    <name evidence="7" type="primary">proA</name>
    <name evidence="9" type="ORF">SAMN02745207_03624</name>
</gene>
<evidence type="ECO:0000256" key="3">
    <source>
        <dbReference type="ARBA" id="ARBA00022650"/>
    </source>
</evidence>
<dbReference type="PROSITE" id="PS01223">
    <property type="entry name" value="PROA"/>
    <property type="match status" value="1"/>
</dbReference>
<evidence type="ECO:0000256" key="7">
    <source>
        <dbReference type="HAMAP-Rule" id="MF_00412"/>
    </source>
</evidence>
<dbReference type="AlphaFoldDB" id="A0A1M5XGN6"/>